<dbReference type="Proteomes" id="UP000623172">
    <property type="component" value="Unassembled WGS sequence"/>
</dbReference>
<dbReference type="RefSeq" id="WP_249317300.1">
    <property type="nucleotide sequence ID" value="NZ_JACRSR010000005.1"/>
</dbReference>
<proteinExistence type="inferred from homology"/>
<keyword evidence="2" id="KW-0812">Transmembrane</keyword>
<organism evidence="3 4">
    <name type="scientific">Gehongia tenuis</name>
    <dbReference type="NCBI Taxonomy" id="2763655"/>
    <lineage>
        <taxon>Bacteria</taxon>
        <taxon>Bacillati</taxon>
        <taxon>Bacillota</taxon>
        <taxon>Clostridia</taxon>
        <taxon>Christensenellales</taxon>
        <taxon>Christensenellaceae</taxon>
        <taxon>Gehongia</taxon>
    </lineage>
</organism>
<dbReference type="EMBL" id="JACRSR010000005">
    <property type="protein sequence ID" value="MBC8532184.1"/>
    <property type="molecule type" value="Genomic_DNA"/>
</dbReference>
<comment type="caution">
    <text evidence="3">The sequence shown here is derived from an EMBL/GenBank/DDBJ whole genome shotgun (WGS) entry which is preliminary data.</text>
</comment>
<evidence type="ECO:0000313" key="3">
    <source>
        <dbReference type="EMBL" id="MBC8532184.1"/>
    </source>
</evidence>
<reference evidence="3" key="1">
    <citation type="submission" date="2020-08" db="EMBL/GenBank/DDBJ databases">
        <title>Genome public.</title>
        <authorList>
            <person name="Liu C."/>
            <person name="Sun Q."/>
        </authorList>
    </citation>
    <scope>NUCLEOTIDE SEQUENCE</scope>
    <source>
        <strain evidence="3">NSJ-53</strain>
    </source>
</reference>
<keyword evidence="2" id="KW-0472">Membrane</keyword>
<dbReference type="PANTHER" id="PTHR33219">
    <property type="entry name" value="YLMG HOMOLOG PROTEIN 2, CHLOROPLASTIC"/>
    <property type="match status" value="1"/>
</dbReference>
<keyword evidence="2" id="KW-1133">Transmembrane helix</keyword>
<evidence type="ECO:0000256" key="1">
    <source>
        <dbReference type="ARBA" id="ARBA00010894"/>
    </source>
</evidence>
<dbReference type="AlphaFoldDB" id="A0A926D7C1"/>
<dbReference type="InterPro" id="IPR003425">
    <property type="entry name" value="CCB3/YggT"/>
</dbReference>
<name>A0A926D7C1_9FIRM</name>
<dbReference type="GO" id="GO:0016020">
    <property type="term" value="C:membrane"/>
    <property type="evidence" value="ECO:0007669"/>
    <property type="project" value="InterPro"/>
</dbReference>
<dbReference type="Pfam" id="PF02325">
    <property type="entry name" value="CCB3_YggT"/>
    <property type="match status" value="1"/>
</dbReference>
<gene>
    <name evidence="3" type="ORF">H8696_10045</name>
</gene>
<sequence length="93" mass="10941">MEILRYVTVGVNWFIQIVTWAIVLEALLSWFLPPYNKVREFLARFTAPFVNPFRKLMSRFTGGMPIDFSPMLAIIALQAVGYFFQMIMIRLIY</sequence>
<feature type="transmembrane region" description="Helical" evidence="2">
    <location>
        <begin position="12"/>
        <end position="32"/>
    </location>
</feature>
<accession>A0A926D7C1</accession>
<keyword evidence="4" id="KW-1185">Reference proteome</keyword>
<evidence type="ECO:0000256" key="2">
    <source>
        <dbReference type="SAM" id="Phobius"/>
    </source>
</evidence>
<protein>
    <submittedName>
        <fullName evidence="3">YggT family protein</fullName>
    </submittedName>
</protein>
<feature type="transmembrane region" description="Helical" evidence="2">
    <location>
        <begin position="71"/>
        <end position="92"/>
    </location>
</feature>
<comment type="similarity">
    <text evidence="1">Belongs to the YggT family.</text>
</comment>
<dbReference type="PANTHER" id="PTHR33219:SF14">
    <property type="entry name" value="PROTEIN COFACTOR ASSEMBLY OF COMPLEX C SUBUNIT B CCB3, CHLOROPLASTIC-RELATED"/>
    <property type="match status" value="1"/>
</dbReference>
<evidence type="ECO:0000313" key="4">
    <source>
        <dbReference type="Proteomes" id="UP000623172"/>
    </source>
</evidence>